<dbReference type="RefSeq" id="WP_163823553.1">
    <property type="nucleotide sequence ID" value="NZ_JAAGUX010000063.1"/>
</dbReference>
<name>A0A6P1D728_9NOCA</name>
<keyword evidence="1" id="KW-1133">Transmembrane helix</keyword>
<feature type="transmembrane region" description="Helical" evidence="1">
    <location>
        <begin position="60"/>
        <end position="83"/>
    </location>
</feature>
<keyword evidence="1" id="KW-0812">Transmembrane</keyword>
<accession>A0A6P1D728</accession>
<evidence type="ECO:0000313" key="3">
    <source>
        <dbReference type="EMBL" id="NEW58733.1"/>
    </source>
</evidence>
<evidence type="ECO:0000256" key="1">
    <source>
        <dbReference type="SAM" id="Phobius"/>
    </source>
</evidence>
<keyword evidence="5" id="KW-1185">Reference proteome</keyword>
<organism evidence="2 4">
    <name type="scientific">Nocardia cyriacigeorgica</name>
    <dbReference type="NCBI Taxonomy" id="135487"/>
    <lineage>
        <taxon>Bacteria</taxon>
        <taxon>Bacillati</taxon>
        <taxon>Actinomycetota</taxon>
        <taxon>Actinomycetes</taxon>
        <taxon>Mycobacteriales</taxon>
        <taxon>Nocardiaceae</taxon>
        <taxon>Nocardia</taxon>
    </lineage>
</organism>
<keyword evidence="1" id="KW-0472">Membrane</keyword>
<dbReference type="AlphaFoldDB" id="A0A6P1D728"/>
<dbReference type="EMBL" id="JAAGUZ010000046">
    <property type="protein sequence ID" value="NEW46257.1"/>
    <property type="molecule type" value="Genomic_DNA"/>
</dbReference>
<protein>
    <recommendedName>
        <fullName evidence="6">Transmembrane protein</fullName>
    </recommendedName>
</protein>
<evidence type="ECO:0000313" key="5">
    <source>
        <dbReference type="Proteomes" id="UP000470876"/>
    </source>
</evidence>
<evidence type="ECO:0008006" key="6">
    <source>
        <dbReference type="Google" id="ProtNLM"/>
    </source>
</evidence>
<proteinExistence type="predicted"/>
<evidence type="ECO:0000313" key="2">
    <source>
        <dbReference type="EMBL" id="NEW46257.1"/>
    </source>
</evidence>
<dbReference type="Proteomes" id="UP000468928">
    <property type="component" value="Unassembled WGS sequence"/>
</dbReference>
<reference evidence="4 5" key="1">
    <citation type="submission" date="2020-01" db="EMBL/GenBank/DDBJ databases">
        <title>Genetics and antimicrobial susceptibilities of Nocardia species isolated from the soil; a comparison with species isolated from humans.</title>
        <authorList>
            <person name="Carrasco G."/>
            <person name="Monzon S."/>
            <person name="Sansegundo M."/>
            <person name="Garcia E."/>
            <person name="Garrido N."/>
            <person name="Medina M.J."/>
            <person name="Villalon P."/>
            <person name="Ramirez-Arocha A.C."/>
            <person name="Jimenez P."/>
            <person name="Cuesta I."/>
            <person name="Valdezate S."/>
        </authorList>
    </citation>
    <scope>NUCLEOTIDE SEQUENCE [LARGE SCALE GENOMIC DNA]</scope>
    <source>
        <strain evidence="2 4">CNM20110639</strain>
        <strain evidence="3 5">CNM20110649</strain>
    </source>
</reference>
<sequence>MAEVSRPFSSLVLILGVAVAIPTLATLAFATIGHPECADIPEDVGPCGYWARVAEYGPFIILWGTAITASFGVVGWLMLRAILGLSAALLRRRE</sequence>
<dbReference type="EMBL" id="JAAGUX010000063">
    <property type="protein sequence ID" value="NEW58733.1"/>
    <property type="molecule type" value="Genomic_DNA"/>
</dbReference>
<gene>
    <name evidence="2" type="ORF">GV789_17615</name>
    <name evidence="3" type="ORF">GV794_24285</name>
</gene>
<comment type="caution">
    <text evidence="2">The sequence shown here is derived from an EMBL/GenBank/DDBJ whole genome shotgun (WGS) entry which is preliminary data.</text>
</comment>
<evidence type="ECO:0000313" key="4">
    <source>
        <dbReference type="Proteomes" id="UP000468928"/>
    </source>
</evidence>
<dbReference type="Proteomes" id="UP000470876">
    <property type="component" value="Unassembled WGS sequence"/>
</dbReference>